<dbReference type="AlphaFoldDB" id="A0A9Q3DMT0"/>
<comment type="caution">
    <text evidence="2">The sequence shown here is derived from an EMBL/GenBank/DDBJ whole genome shotgun (WGS) entry which is preliminary data.</text>
</comment>
<sequence>MYKHLKPFGYPLVKTNNTPLPDLEPSSPVINSPEAETRIHEPVKNELPNKEEISPIKEPQNTKKKHYQWISENCPPPKEIHGEVGDPQKIIDSNQRQRHTASYAMHSLHEDPKTYQQAMNCNFSDDWSKAIQTKLENMEKHCQKTDEDGNLRKLEAFLCVQGFHQREGIDYGDVFSPTGRLTSLHLLLMLCHINKFTIEQMDIKCAFLNGKPDKDLYIKRPNRYKKFEPTK</sequence>
<dbReference type="Proteomes" id="UP000765509">
    <property type="component" value="Unassembled WGS sequence"/>
</dbReference>
<gene>
    <name evidence="2" type="ORF">O181_044622</name>
</gene>
<dbReference type="Pfam" id="PF07727">
    <property type="entry name" value="RVT_2"/>
    <property type="match status" value="1"/>
</dbReference>
<evidence type="ECO:0000259" key="1">
    <source>
        <dbReference type="Pfam" id="PF07727"/>
    </source>
</evidence>
<feature type="domain" description="Reverse transcriptase Ty1/copia-type" evidence="1">
    <location>
        <begin position="141"/>
        <end position="223"/>
    </location>
</feature>
<dbReference type="InterPro" id="IPR013103">
    <property type="entry name" value="RVT_2"/>
</dbReference>
<organism evidence="2 3">
    <name type="scientific">Austropuccinia psidii MF-1</name>
    <dbReference type="NCBI Taxonomy" id="1389203"/>
    <lineage>
        <taxon>Eukaryota</taxon>
        <taxon>Fungi</taxon>
        <taxon>Dikarya</taxon>
        <taxon>Basidiomycota</taxon>
        <taxon>Pucciniomycotina</taxon>
        <taxon>Pucciniomycetes</taxon>
        <taxon>Pucciniales</taxon>
        <taxon>Sphaerophragmiaceae</taxon>
        <taxon>Austropuccinia</taxon>
    </lineage>
</organism>
<dbReference type="EMBL" id="AVOT02018213">
    <property type="protein sequence ID" value="MBW0504907.1"/>
    <property type="molecule type" value="Genomic_DNA"/>
</dbReference>
<dbReference type="OrthoDB" id="3054497at2759"/>
<evidence type="ECO:0000313" key="3">
    <source>
        <dbReference type="Proteomes" id="UP000765509"/>
    </source>
</evidence>
<reference evidence="2" key="1">
    <citation type="submission" date="2021-03" db="EMBL/GenBank/DDBJ databases">
        <title>Draft genome sequence of rust myrtle Austropuccinia psidii MF-1, a brazilian biotype.</title>
        <authorList>
            <person name="Quecine M.C."/>
            <person name="Pachon D.M.R."/>
            <person name="Bonatelli M.L."/>
            <person name="Correr F.H."/>
            <person name="Franceschini L.M."/>
            <person name="Leite T.F."/>
            <person name="Margarido G.R.A."/>
            <person name="Almeida C.A."/>
            <person name="Ferrarezi J.A."/>
            <person name="Labate C.A."/>
        </authorList>
    </citation>
    <scope>NUCLEOTIDE SEQUENCE</scope>
    <source>
        <strain evidence="2">MF-1</strain>
    </source>
</reference>
<name>A0A9Q3DMT0_9BASI</name>
<protein>
    <recommendedName>
        <fullName evidence="1">Reverse transcriptase Ty1/copia-type domain-containing protein</fullName>
    </recommendedName>
</protein>
<keyword evidence="3" id="KW-1185">Reference proteome</keyword>
<evidence type="ECO:0000313" key="2">
    <source>
        <dbReference type="EMBL" id="MBW0504907.1"/>
    </source>
</evidence>
<accession>A0A9Q3DMT0</accession>
<proteinExistence type="predicted"/>